<accession>A0ABD6AHL6</accession>
<evidence type="ECO:0000256" key="1">
    <source>
        <dbReference type="SAM" id="Coils"/>
    </source>
</evidence>
<dbReference type="Proteomes" id="UP001596545">
    <property type="component" value="Unassembled WGS sequence"/>
</dbReference>
<proteinExistence type="predicted"/>
<dbReference type="PANTHER" id="PTHR34293:SF1">
    <property type="entry name" value="HTH-TYPE TRANSCRIPTIONAL REGULATOR TRMBL2"/>
    <property type="match status" value="1"/>
</dbReference>
<dbReference type="InterPro" id="IPR051797">
    <property type="entry name" value="TrmB-like"/>
</dbReference>
<keyword evidence="5" id="KW-1185">Reference proteome</keyword>
<dbReference type="SUPFAM" id="SSF46785">
    <property type="entry name" value="Winged helix' DNA-binding domain"/>
    <property type="match status" value="1"/>
</dbReference>
<evidence type="ECO:0000259" key="3">
    <source>
        <dbReference type="Pfam" id="PF24217"/>
    </source>
</evidence>
<dbReference type="InterPro" id="IPR055859">
    <property type="entry name" value="DUF7436"/>
</dbReference>
<dbReference type="EMBL" id="JBHTBL010000001">
    <property type="protein sequence ID" value="MFC7323443.1"/>
    <property type="molecule type" value="Genomic_DNA"/>
</dbReference>
<reference evidence="4 5" key="1">
    <citation type="journal article" date="2019" name="Int. J. Syst. Evol. Microbiol.">
        <title>The Global Catalogue of Microorganisms (GCM) 10K type strain sequencing project: providing services to taxonomists for standard genome sequencing and annotation.</title>
        <authorList>
            <consortium name="The Broad Institute Genomics Platform"/>
            <consortium name="The Broad Institute Genome Sequencing Center for Infectious Disease"/>
            <person name="Wu L."/>
            <person name="Ma J."/>
        </authorList>
    </citation>
    <scope>NUCLEOTIDE SEQUENCE [LARGE SCALE GENOMIC DNA]</scope>
    <source>
        <strain evidence="4 5">CGMCC 1.12554</strain>
    </source>
</reference>
<feature type="domain" description="DUF7436" evidence="3">
    <location>
        <begin position="109"/>
        <end position="265"/>
    </location>
</feature>
<dbReference type="InterPro" id="IPR036390">
    <property type="entry name" value="WH_DNA-bd_sf"/>
</dbReference>
<feature type="coiled-coil region" evidence="1">
    <location>
        <begin position="75"/>
        <end position="103"/>
    </location>
</feature>
<dbReference type="Pfam" id="PF24217">
    <property type="entry name" value="DUF7436"/>
    <property type="match status" value="1"/>
</dbReference>
<feature type="domain" description="Transcription regulator TrmB N-terminal" evidence="2">
    <location>
        <begin position="4"/>
        <end position="71"/>
    </location>
</feature>
<dbReference type="InterPro" id="IPR036388">
    <property type="entry name" value="WH-like_DNA-bd_sf"/>
</dbReference>
<dbReference type="SUPFAM" id="SSF56024">
    <property type="entry name" value="Phospholipase D/nuclease"/>
    <property type="match status" value="1"/>
</dbReference>
<dbReference type="Pfam" id="PF01978">
    <property type="entry name" value="TrmB"/>
    <property type="match status" value="1"/>
</dbReference>
<gene>
    <name evidence="4" type="ORF">ACFQMF_02485</name>
</gene>
<dbReference type="RefSeq" id="WP_256407529.1">
    <property type="nucleotide sequence ID" value="NZ_JANHDN010000001.1"/>
</dbReference>
<organism evidence="4 5">
    <name type="scientific">Halorubrum rutilum</name>
    <dbReference type="NCBI Taxonomy" id="1364933"/>
    <lineage>
        <taxon>Archaea</taxon>
        <taxon>Methanobacteriati</taxon>
        <taxon>Methanobacteriota</taxon>
        <taxon>Stenosarchaea group</taxon>
        <taxon>Halobacteria</taxon>
        <taxon>Halobacteriales</taxon>
        <taxon>Haloferacaceae</taxon>
        <taxon>Halorubrum</taxon>
    </lineage>
</organism>
<evidence type="ECO:0000313" key="4">
    <source>
        <dbReference type="EMBL" id="MFC7323443.1"/>
    </source>
</evidence>
<dbReference type="AlphaFoldDB" id="A0ABD6AHL6"/>
<name>A0ABD6AHL6_9EURY</name>
<protein>
    <submittedName>
        <fullName evidence="4">TrmB family transcriptional regulator</fullName>
    </submittedName>
</protein>
<dbReference type="PANTHER" id="PTHR34293">
    <property type="entry name" value="HTH-TYPE TRANSCRIPTIONAL REGULATOR TRMBL2"/>
    <property type="match status" value="1"/>
</dbReference>
<dbReference type="InterPro" id="IPR002831">
    <property type="entry name" value="Tscrpt_reg_TrmB_N"/>
</dbReference>
<evidence type="ECO:0000259" key="2">
    <source>
        <dbReference type="Pfam" id="PF01978"/>
    </source>
</evidence>
<sequence>MASLRDLGLSEYEARAYRALLRTGPTTAKDLSRASEVPMGRVYDVLNSLEQHSLVRSQAASRPKKYAAVEPDAALDRLLEEKKRELETRAEQYEEVVADLSTELDAGEPVDGQFWTAAVGAEEATDLLLERIAAAERRMVVVVGAPATGFDLGTIGEQVAAELESALDRGVEIRVLLSPETVDALPRSVGRRYTAELSDKAGFEVRTTSGVDGTFNVFDGIEVCIEVPHPLSGDEPFAMIDVKDAEFATSVSEEFEPRWTEAEPLSFG</sequence>
<dbReference type="Gene3D" id="1.10.10.10">
    <property type="entry name" value="Winged helix-like DNA-binding domain superfamily/Winged helix DNA-binding domain"/>
    <property type="match status" value="1"/>
</dbReference>
<evidence type="ECO:0000313" key="5">
    <source>
        <dbReference type="Proteomes" id="UP001596545"/>
    </source>
</evidence>
<keyword evidence="1" id="KW-0175">Coiled coil</keyword>
<comment type="caution">
    <text evidence="4">The sequence shown here is derived from an EMBL/GenBank/DDBJ whole genome shotgun (WGS) entry which is preliminary data.</text>
</comment>